<evidence type="ECO:0000313" key="10">
    <source>
        <dbReference type="EMBL" id="NIJ56033.1"/>
    </source>
</evidence>
<keyword evidence="11" id="KW-1185">Reference proteome</keyword>
<dbReference type="InterPro" id="IPR017597">
    <property type="entry name" value="Pyrv_DH_E1_asu_subgrp-y"/>
</dbReference>
<gene>
    <name evidence="8" type="primary">pdhA</name>
    <name evidence="10" type="ORF">FHS68_005228</name>
</gene>
<dbReference type="PANTHER" id="PTHR11516:SF60">
    <property type="entry name" value="PYRUVATE DEHYDROGENASE E1 COMPONENT SUBUNIT ALPHA"/>
    <property type="match status" value="1"/>
</dbReference>
<dbReference type="SUPFAM" id="SSF52518">
    <property type="entry name" value="Thiamin diphosphate-binding fold (THDP-binding)"/>
    <property type="match status" value="1"/>
</dbReference>
<sequence>MATVTEKKKSSAPKKLQHTTDRYLFWFENMLLQRRFEEKAGQLYGQQKIRGFCHLYIGQEACSSGAVTALKQGDKYITAYRDHGIPLALGTSPDAVMAELYGKKTGTTKGKGGSMHIFDKEKGFVGGHGIVGAQIPLGAGIAFAEKYNKTDNLCICYFGDGAIRQGAFHEALNMAMSWKLPVIFVVENNGYAMGTSVARSSNVTELYTLGEAYDIPSEPVDGMSVEAIHEAVSRAAERARKGEGPTFLEFRTYRYRGHSMSDPQKYRSKDEVEEYKHRDPIEQIRSVILTNNLATEEDLENIDKKIKDIVAASVQFAEESEFPDAKEAYTDVYAESDYPFVMD</sequence>
<keyword evidence="7 8" id="KW-0670">Pyruvate</keyword>
<evidence type="ECO:0000256" key="1">
    <source>
        <dbReference type="ARBA" id="ARBA00001964"/>
    </source>
</evidence>
<comment type="function">
    <text evidence="8">The pyruvate dehydrogenase complex catalyzes the overall conversion of pyruvate to acetyl-CoA and CO(2).</text>
</comment>
<dbReference type="EC" id="1.2.4.1" evidence="3 8"/>
<dbReference type="EMBL" id="JAASQJ010000007">
    <property type="protein sequence ID" value="NIJ56033.1"/>
    <property type="molecule type" value="Genomic_DNA"/>
</dbReference>
<keyword evidence="5 8" id="KW-0560">Oxidoreductase</keyword>
<evidence type="ECO:0000256" key="2">
    <source>
        <dbReference type="ARBA" id="ARBA00011870"/>
    </source>
</evidence>
<comment type="catalytic activity">
    <reaction evidence="8">
        <text>N(6)-[(R)-lipoyl]-L-lysyl-[protein] + pyruvate + H(+) = N(6)-[(R)-S(8)-acetyldihydrolipoyl]-L-lysyl-[protein] + CO2</text>
        <dbReference type="Rhea" id="RHEA:19189"/>
        <dbReference type="Rhea" id="RHEA-COMP:10474"/>
        <dbReference type="Rhea" id="RHEA-COMP:10478"/>
        <dbReference type="ChEBI" id="CHEBI:15361"/>
        <dbReference type="ChEBI" id="CHEBI:15378"/>
        <dbReference type="ChEBI" id="CHEBI:16526"/>
        <dbReference type="ChEBI" id="CHEBI:83099"/>
        <dbReference type="ChEBI" id="CHEBI:83111"/>
        <dbReference type="EC" id="1.2.4.1"/>
    </reaction>
</comment>
<protein>
    <recommendedName>
        <fullName evidence="4 8">Pyruvate dehydrogenase E1 component subunit alpha</fullName>
        <ecNumber evidence="3 8">1.2.4.1</ecNumber>
    </recommendedName>
</protein>
<dbReference type="CDD" id="cd02000">
    <property type="entry name" value="TPP_E1_PDC_ADC_BCADC"/>
    <property type="match status" value="1"/>
</dbReference>
<comment type="subunit">
    <text evidence="2 8">Heterodimer of an alpha and a beta chain.</text>
</comment>
<dbReference type="PANTHER" id="PTHR11516">
    <property type="entry name" value="PYRUVATE DEHYDROGENASE E1 COMPONENT, ALPHA SUBUNIT BACTERIAL AND ORGANELLAR"/>
    <property type="match status" value="1"/>
</dbReference>
<evidence type="ECO:0000256" key="7">
    <source>
        <dbReference type="ARBA" id="ARBA00023317"/>
    </source>
</evidence>
<comment type="cofactor">
    <cofactor evidence="1 8">
        <name>thiamine diphosphate</name>
        <dbReference type="ChEBI" id="CHEBI:58937"/>
    </cofactor>
</comment>
<dbReference type="GO" id="GO:0004739">
    <property type="term" value="F:pyruvate dehydrogenase (acetyl-transferring) activity"/>
    <property type="evidence" value="ECO:0007669"/>
    <property type="project" value="UniProtKB-EC"/>
</dbReference>
<dbReference type="Pfam" id="PF00676">
    <property type="entry name" value="E1_dh"/>
    <property type="match status" value="1"/>
</dbReference>
<evidence type="ECO:0000256" key="5">
    <source>
        <dbReference type="ARBA" id="ARBA00023002"/>
    </source>
</evidence>
<feature type="domain" description="Dehydrogenase E1 component" evidence="9">
    <location>
        <begin position="29"/>
        <end position="325"/>
    </location>
</feature>
<keyword evidence="6 8" id="KW-0786">Thiamine pyrophosphate</keyword>
<evidence type="ECO:0000256" key="6">
    <source>
        <dbReference type="ARBA" id="ARBA00023052"/>
    </source>
</evidence>
<dbReference type="RefSeq" id="WP_167276857.1">
    <property type="nucleotide sequence ID" value="NZ_JAASQJ010000007.1"/>
</dbReference>
<evidence type="ECO:0000256" key="8">
    <source>
        <dbReference type="RuleBase" id="RU361139"/>
    </source>
</evidence>
<dbReference type="InterPro" id="IPR001017">
    <property type="entry name" value="DH_E1"/>
</dbReference>
<organism evidence="10 11">
    <name type="scientific">Dyadobacter arcticus</name>
    <dbReference type="NCBI Taxonomy" id="1078754"/>
    <lineage>
        <taxon>Bacteria</taxon>
        <taxon>Pseudomonadati</taxon>
        <taxon>Bacteroidota</taxon>
        <taxon>Cytophagia</taxon>
        <taxon>Cytophagales</taxon>
        <taxon>Spirosomataceae</taxon>
        <taxon>Dyadobacter</taxon>
    </lineage>
</organism>
<accession>A0ABX0USU3</accession>
<proteinExistence type="predicted"/>
<evidence type="ECO:0000313" key="11">
    <source>
        <dbReference type="Proteomes" id="UP001179181"/>
    </source>
</evidence>
<dbReference type="Proteomes" id="UP001179181">
    <property type="component" value="Unassembled WGS sequence"/>
</dbReference>
<evidence type="ECO:0000256" key="4">
    <source>
        <dbReference type="ARBA" id="ARBA00014159"/>
    </source>
</evidence>
<dbReference type="InterPro" id="IPR050642">
    <property type="entry name" value="PDH_E1_Alpha_Subunit"/>
</dbReference>
<name>A0ABX0USU3_9BACT</name>
<reference evidence="10 11" key="1">
    <citation type="submission" date="2020-03" db="EMBL/GenBank/DDBJ databases">
        <title>Genomic Encyclopedia of Type Strains, Phase IV (KMG-IV): sequencing the most valuable type-strain genomes for metagenomic binning, comparative biology and taxonomic classification.</title>
        <authorList>
            <person name="Goeker M."/>
        </authorList>
    </citation>
    <scope>NUCLEOTIDE SEQUENCE [LARGE SCALE GENOMIC DNA]</scope>
    <source>
        <strain evidence="10 11">DSM 102865</strain>
    </source>
</reference>
<dbReference type="Gene3D" id="3.40.50.970">
    <property type="match status" value="1"/>
</dbReference>
<dbReference type="InterPro" id="IPR029061">
    <property type="entry name" value="THDP-binding"/>
</dbReference>
<evidence type="ECO:0000259" key="9">
    <source>
        <dbReference type="Pfam" id="PF00676"/>
    </source>
</evidence>
<comment type="caution">
    <text evidence="10">The sequence shown here is derived from an EMBL/GenBank/DDBJ whole genome shotgun (WGS) entry which is preliminary data.</text>
</comment>
<evidence type="ECO:0000256" key="3">
    <source>
        <dbReference type="ARBA" id="ARBA00012281"/>
    </source>
</evidence>
<dbReference type="NCBIfam" id="TIGR03182">
    <property type="entry name" value="PDH_E1_alph_y"/>
    <property type="match status" value="1"/>
</dbReference>